<reference evidence="2" key="1">
    <citation type="submission" date="2022-03" db="EMBL/GenBank/DDBJ databases">
        <authorList>
            <person name="Martin C."/>
        </authorList>
    </citation>
    <scope>NUCLEOTIDE SEQUENCE</scope>
</reference>
<feature type="signal peptide" evidence="1">
    <location>
        <begin position="1"/>
        <end position="20"/>
    </location>
</feature>
<gene>
    <name evidence="2" type="ORF">OFUS_LOCUS7363</name>
</gene>
<keyword evidence="1" id="KW-0732">Signal</keyword>
<evidence type="ECO:0000256" key="1">
    <source>
        <dbReference type="SAM" id="SignalP"/>
    </source>
</evidence>
<evidence type="ECO:0000313" key="2">
    <source>
        <dbReference type="EMBL" id="CAH1780706.1"/>
    </source>
</evidence>
<keyword evidence="3" id="KW-1185">Reference proteome</keyword>
<accession>A0A8S4NGW4</accession>
<dbReference type="AlphaFoldDB" id="A0A8S4NGW4"/>
<organism evidence="2 3">
    <name type="scientific">Owenia fusiformis</name>
    <name type="common">Polychaete worm</name>
    <dbReference type="NCBI Taxonomy" id="6347"/>
    <lineage>
        <taxon>Eukaryota</taxon>
        <taxon>Metazoa</taxon>
        <taxon>Spiralia</taxon>
        <taxon>Lophotrochozoa</taxon>
        <taxon>Annelida</taxon>
        <taxon>Polychaeta</taxon>
        <taxon>Sedentaria</taxon>
        <taxon>Canalipalpata</taxon>
        <taxon>Sabellida</taxon>
        <taxon>Oweniida</taxon>
        <taxon>Oweniidae</taxon>
        <taxon>Owenia</taxon>
    </lineage>
</organism>
<comment type="caution">
    <text evidence="2">The sequence shown here is derived from an EMBL/GenBank/DDBJ whole genome shotgun (WGS) entry which is preliminary data.</text>
</comment>
<sequence>MNFLLILALEVLFVVYVVDAGAYAPCKKMCKKISSKCATYCKVKKCFVIDDGCWNDCVGDVLPSEDSVQACMKRCLRPLRAPQACTRWEPWSDWTCKECVGLPDKRKPIYRFDDVICKRSCTRTCTRTRVCPPCPFAPAAPPQCVGRSYETKTEACCVEYGTRQICVPFCRNEECSSMHRRNCCVCPLPSLTRLVCDPDCQIDECDKDGGGYCCICPNNADLLDKCRDIS</sequence>
<feature type="chain" id="PRO_5035731058" evidence="1">
    <location>
        <begin position="21"/>
        <end position="230"/>
    </location>
</feature>
<name>A0A8S4NGW4_OWEFU</name>
<dbReference type="Proteomes" id="UP000749559">
    <property type="component" value="Unassembled WGS sequence"/>
</dbReference>
<proteinExistence type="predicted"/>
<dbReference type="EMBL" id="CAIIXF020000004">
    <property type="protein sequence ID" value="CAH1780706.1"/>
    <property type="molecule type" value="Genomic_DNA"/>
</dbReference>
<evidence type="ECO:0000313" key="3">
    <source>
        <dbReference type="Proteomes" id="UP000749559"/>
    </source>
</evidence>
<protein>
    <submittedName>
        <fullName evidence="2">Uncharacterized protein</fullName>
    </submittedName>
</protein>